<reference evidence="2 3" key="1">
    <citation type="submission" date="2020-08" db="EMBL/GenBank/DDBJ databases">
        <title>A Genomic Blueprint of the Chicken Gut Microbiome.</title>
        <authorList>
            <person name="Gilroy R."/>
            <person name="Ravi A."/>
            <person name="Getino M."/>
            <person name="Pursley I."/>
            <person name="Horton D.L."/>
            <person name="Alikhan N.-F."/>
            <person name="Baker D."/>
            <person name="Gharbi K."/>
            <person name="Hall N."/>
            <person name="Watson M."/>
            <person name="Adriaenssens E.M."/>
            <person name="Foster-Nyarko E."/>
            <person name="Jarju S."/>
            <person name="Secka A."/>
            <person name="Antonio M."/>
            <person name="Oren A."/>
            <person name="Chaudhuri R."/>
            <person name="La Ragione R.M."/>
            <person name="Hildebrand F."/>
            <person name="Pallen M.J."/>
        </authorList>
    </citation>
    <scope>NUCLEOTIDE SEQUENCE [LARGE SCALE GENOMIC DNA]</scope>
    <source>
        <strain evidence="2 3">Sa1YVA6</strain>
    </source>
</reference>
<dbReference type="EMBL" id="JACSPW010000003">
    <property type="protein sequence ID" value="MBD8032395.1"/>
    <property type="molecule type" value="Genomic_DNA"/>
</dbReference>
<dbReference type="Pfam" id="PF23728">
    <property type="entry name" value="Tubby_C_like"/>
    <property type="match status" value="1"/>
</dbReference>
<evidence type="ECO:0000259" key="1">
    <source>
        <dbReference type="Pfam" id="PF23728"/>
    </source>
</evidence>
<name>A0ABR8XKC2_9BACL</name>
<gene>
    <name evidence="2" type="ORF">H9632_04890</name>
</gene>
<organism evidence="2 3">
    <name type="scientific">Solibacillus merdavium</name>
    <dbReference type="NCBI Taxonomy" id="2762218"/>
    <lineage>
        <taxon>Bacteria</taxon>
        <taxon>Bacillati</taxon>
        <taxon>Bacillota</taxon>
        <taxon>Bacilli</taxon>
        <taxon>Bacillales</taxon>
        <taxon>Caryophanaceae</taxon>
        <taxon>Solibacillus</taxon>
    </lineage>
</organism>
<accession>A0ABR8XKC2</accession>
<dbReference type="InterPro" id="IPR056944">
    <property type="entry name" value="Tubby_C-like"/>
</dbReference>
<protein>
    <submittedName>
        <fullName evidence="2">Peptide ABC transporter ATPase</fullName>
    </submittedName>
</protein>
<feature type="domain" description="Tubby C-terminal" evidence="1">
    <location>
        <begin position="4"/>
        <end position="174"/>
    </location>
</feature>
<sequence length="176" mass="20852">MQIFTYEVDGDIKSTEQKPIYNESGEQLLLVQRVYDNGLKKLLDGYFDHRYFLKYAVHNNNGQALFEVKKIFRRGKVWFEGKDLLSDEKYIINYENWRIGIPELFISSKNFKMKIDKEMEDWSNFIVNETVVARWVAVYNEEKDQFNMTFELSEEAPIQNIAFYIAIAQATLFIGV</sequence>
<evidence type="ECO:0000313" key="3">
    <source>
        <dbReference type="Proteomes" id="UP000600565"/>
    </source>
</evidence>
<comment type="caution">
    <text evidence="2">The sequence shown here is derived from an EMBL/GenBank/DDBJ whole genome shotgun (WGS) entry which is preliminary data.</text>
</comment>
<dbReference type="Proteomes" id="UP000600565">
    <property type="component" value="Unassembled WGS sequence"/>
</dbReference>
<evidence type="ECO:0000313" key="2">
    <source>
        <dbReference type="EMBL" id="MBD8032395.1"/>
    </source>
</evidence>
<proteinExistence type="predicted"/>
<keyword evidence="3" id="KW-1185">Reference proteome</keyword>
<dbReference type="RefSeq" id="WP_191702995.1">
    <property type="nucleotide sequence ID" value="NZ_JACSPW010000003.1"/>
</dbReference>